<dbReference type="PANTHER" id="PTHR46401">
    <property type="entry name" value="GLYCOSYLTRANSFERASE WBBK-RELATED"/>
    <property type="match status" value="1"/>
</dbReference>
<dbReference type="Pfam" id="PF00534">
    <property type="entry name" value="Glycos_transf_1"/>
    <property type="match status" value="1"/>
</dbReference>
<feature type="domain" description="Glycosyl transferase family 1" evidence="2">
    <location>
        <begin position="60"/>
        <end position="193"/>
    </location>
</feature>
<proteinExistence type="predicted"/>
<dbReference type="PANTHER" id="PTHR46401:SF2">
    <property type="entry name" value="GLYCOSYLTRANSFERASE WBBK-RELATED"/>
    <property type="match status" value="1"/>
</dbReference>
<sequence length="216" mass="23977">MERFLIKSLAHRVNKFIVQSPSMAEQVRGYLGAGVNVVVCPYIGDFDSPSALTDHERIFDFIYIASDDPHKNHNALLLAWCHLAEQGIRPSLALTLSFDSPLSARVADLKERWGLNITNLGLFAQEELGSFYAQANALIYPSFTESLGLPLIEASRAGLPIVAAELDYVRDVVEPVETFDPQSYTSIARAVKRHLGMVSTTQPIYGPEVFLREVLQ</sequence>
<protein>
    <submittedName>
        <fullName evidence="3">Glycosyltransferase</fullName>
    </submittedName>
</protein>
<reference evidence="3 4" key="1">
    <citation type="submission" date="2020-04" db="EMBL/GenBank/DDBJ databases">
        <title>Molecular characterization of pseudomonads from Agaricus bisporus reveal novel blotch 2 pathogens in Western Europe.</title>
        <authorList>
            <person name="Taparia T."/>
            <person name="Krijger M."/>
            <person name="Haynes E."/>
            <person name="Elpinstone J.G."/>
            <person name="Noble R."/>
            <person name="Van Der Wolf J."/>
        </authorList>
    </citation>
    <scope>NUCLEOTIDE SEQUENCE [LARGE SCALE GENOMIC DNA]</scope>
    <source>
        <strain evidence="3 4">P8021</strain>
    </source>
</reference>
<evidence type="ECO:0000313" key="4">
    <source>
        <dbReference type="Proteomes" id="UP000585226"/>
    </source>
</evidence>
<gene>
    <name evidence="3" type="ORF">HX893_28115</name>
</gene>
<dbReference type="Gene3D" id="3.40.50.2000">
    <property type="entry name" value="Glycogen Phosphorylase B"/>
    <property type="match status" value="1"/>
</dbReference>
<accession>A0A7Y8G7H1</accession>
<comment type="caution">
    <text evidence="3">The sequence shown here is derived from an EMBL/GenBank/DDBJ whole genome shotgun (WGS) entry which is preliminary data.</text>
</comment>
<keyword evidence="1 3" id="KW-0808">Transferase</keyword>
<dbReference type="AlphaFoldDB" id="A0A7Y8G7H1"/>
<organism evidence="3 4">
    <name type="scientific">Pseudomonas reactans</name>
    <dbReference type="NCBI Taxonomy" id="117680"/>
    <lineage>
        <taxon>Bacteria</taxon>
        <taxon>Pseudomonadati</taxon>
        <taxon>Pseudomonadota</taxon>
        <taxon>Gammaproteobacteria</taxon>
        <taxon>Pseudomonadales</taxon>
        <taxon>Pseudomonadaceae</taxon>
        <taxon>Pseudomonas</taxon>
    </lineage>
</organism>
<dbReference type="InterPro" id="IPR001296">
    <property type="entry name" value="Glyco_trans_1"/>
</dbReference>
<evidence type="ECO:0000259" key="2">
    <source>
        <dbReference type="Pfam" id="PF00534"/>
    </source>
</evidence>
<dbReference type="GO" id="GO:0016757">
    <property type="term" value="F:glycosyltransferase activity"/>
    <property type="evidence" value="ECO:0007669"/>
    <property type="project" value="InterPro"/>
</dbReference>
<dbReference type="Proteomes" id="UP000585226">
    <property type="component" value="Unassembled WGS sequence"/>
</dbReference>
<evidence type="ECO:0000313" key="3">
    <source>
        <dbReference type="EMBL" id="NWE91995.1"/>
    </source>
</evidence>
<evidence type="ECO:0000256" key="1">
    <source>
        <dbReference type="ARBA" id="ARBA00022679"/>
    </source>
</evidence>
<name>A0A7Y8G7H1_9PSED</name>
<dbReference type="SUPFAM" id="SSF53756">
    <property type="entry name" value="UDP-Glycosyltransferase/glycogen phosphorylase"/>
    <property type="match status" value="1"/>
</dbReference>
<dbReference type="EMBL" id="JACASD010000091">
    <property type="protein sequence ID" value="NWE91995.1"/>
    <property type="molecule type" value="Genomic_DNA"/>
</dbReference>
<dbReference type="RefSeq" id="WP_177114055.1">
    <property type="nucleotide sequence ID" value="NZ_JACASB010000024.1"/>
</dbReference>